<comment type="caution">
    <text evidence="7">The sequence shown here is derived from an EMBL/GenBank/DDBJ whole genome shotgun (WGS) entry which is preliminary data.</text>
</comment>
<feature type="compositionally biased region" description="Basic and acidic residues" evidence="6">
    <location>
        <begin position="181"/>
        <end position="197"/>
    </location>
</feature>
<comment type="subcellular location">
    <subcellularLocation>
        <location evidence="2">Cytoplasm</location>
    </subcellularLocation>
    <subcellularLocation>
        <location evidence="1">Nucleus</location>
    </subcellularLocation>
</comment>
<dbReference type="SUPFAM" id="SSF48371">
    <property type="entry name" value="ARM repeat"/>
    <property type="match status" value="1"/>
</dbReference>
<dbReference type="EMBL" id="PJQD01000097">
    <property type="protein sequence ID" value="POY70822.1"/>
    <property type="molecule type" value="Genomic_DNA"/>
</dbReference>
<dbReference type="STRING" id="741276.A0A2S5B213"/>
<dbReference type="Gene3D" id="1.25.10.10">
    <property type="entry name" value="Leucine-rich Repeat Variant"/>
    <property type="match status" value="2"/>
</dbReference>
<dbReference type="InterPro" id="IPR011989">
    <property type="entry name" value="ARM-like"/>
</dbReference>
<evidence type="ECO:0000313" key="8">
    <source>
        <dbReference type="Proteomes" id="UP000237144"/>
    </source>
</evidence>
<keyword evidence="5" id="KW-0539">Nucleus</keyword>
<keyword evidence="3" id="KW-0963">Cytoplasm</keyword>
<dbReference type="GO" id="GO:0043161">
    <property type="term" value="P:proteasome-mediated ubiquitin-dependent protein catabolic process"/>
    <property type="evidence" value="ECO:0007669"/>
    <property type="project" value="TreeGrafter"/>
</dbReference>
<evidence type="ECO:0000256" key="1">
    <source>
        <dbReference type="ARBA" id="ARBA00004123"/>
    </source>
</evidence>
<keyword evidence="8" id="KW-1185">Reference proteome</keyword>
<evidence type="ECO:0000313" key="7">
    <source>
        <dbReference type="EMBL" id="POY70822.1"/>
    </source>
</evidence>
<evidence type="ECO:0008006" key="9">
    <source>
        <dbReference type="Google" id="ProtNLM"/>
    </source>
</evidence>
<keyword evidence="4" id="KW-0677">Repeat</keyword>
<name>A0A2S5B213_9BASI</name>
<gene>
    <name evidence="7" type="ORF">BMF94_6235</name>
</gene>
<dbReference type="AlphaFoldDB" id="A0A2S5B213"/>
<evidence type="ECO:0000256" key="5">
    <source>
        <dbReference type="ARBA" id="ARBA00023242"/>
    </source>
</evidence>
<accession>A0A2S5B213</accession>
<evidence type="ECO:0000256" key="6">
    <source>
        <dbReference type="SAM" id="MobiDB-lite"/>
    </source>
</evidence>
<dbReference type="SMART" id="SM00185">
    <property type="entry name" value="ARM"/>
    <property type="match status" value="5"/>
</dbReference>
<feature type="region of interest" description="Disordered" evidence="6">
    <location>
        <begin position="178"/>
        <end position="203"/>
    </location>
</feature>
<dbReference type="PANTHER" id="PTHR15651:SF7">
    <property type="entry name" value="ARMADILLO REPEAT-CONTAINING PROTEIN 8"/>
    <property type="match status" value="1"/>
</dbReference>
<dbReference type="InterPro" id="IPR016024">
    <property type="entry name" value="ARM-type_fold"/>
</dbReference>
<sequence>MTVQIAGRTLVIPPHASAQEKLALLARLKRSIVGSQSVKLAAIKAGAVQPLLDLLSLDTSADPLACDDAALLVSLSTEAANVLASLSIPNLGAVSTLLGLGTYDKLAQSFCSAVAIATNDGYAQATGKLVDAHLRALKGLYGDLVKVVGPREWGTDVIGASVDVVERRDSENLWTLAAAEQSKESDDKGKGKGREDDPAAATKAGVDQLDLARLQTEADRVLIDFFGRAQNEQAAGPSASTAATAHQATFERSTTLSLFLEQVLIPLASPDTRLGIAESDRIRSLDHACGFLAAVIRSPVQRALVSAGTSGARTIAALQHLVSHGPEKVQESALRAITVLARDSREVTLTLLNLDGTERLGNRLQPHASLVQSPNPPVRLAAASLYSILLKQLDRYAVTPKHDVELGAAIGSTLLSLIEHEAALRARAAFIFAYHVADDSEMQQRAMAAQCLGVFKPLLAHALTPDNPYPTPAALEEHGRAREGLLLALAALCATSEPNRRAVLDAQLLPPILDSFTHPFVGVRAAACHCIRALSRSVSVLRTDMVESEAQVLLVWLLREDENEVVKVTATAAVANLLLEFSPLRTALVEAGCVQRMCQLIVKSPNEALRLNAMWAIKNGRFAALALLPKSSDADPPHLVSATYQSTADFKRLVLQNLSWDSLAEFARACSAAYRGLISSISCATAEVALGILRNITCVTNNEAITGLRDDELGEDRLLSLLEAQITGSSMGPTAANGARASSGSVAAVASQPARWSEQCAVEALYCLNNIATAHEAAQLAIASRTSTLRYLLLYLVRRIRVSGSHVIAALKLIVWCWQDRGSLPLRVASLWVLHNLVYRRTGLPPMSASGNGYGHAHGHHRSSRRAGPHEVVDKLRAMGLEGKLRTLERDPELDVRERVRDLTEALAVA</sequence>
<organism evidence="7 8">
    <name type="scientific">Rhodotorula taiwanensis</name>
    <dbReference type="NCBI Taxonomy" id="741276"/>
    <lineage>
        <taxon>Eukaryota</taxon>
        <taxon>Fungi</taxon>
        <taxon>Dikarya</taxon>
        <taxon>Basidiomycota</taxon>
        <taxon>Pucciniomycotina</taxon>
        <taxon>Microbotryomycetes</taxon>
        <taxon>Sporidiobolales</taxon>
        <taxon>Sporidiobolaceae</taxon>
        <taxon>Rhodotorula</taxon>
    </lineage>
</organism>
<dbReference type="InterPro" id="IPR038739">
    <property type="entry name" value="ARMC8/Vid28"/>
</dbReference>
<dbReference type="InterPro" id="IPR000225">
    <property type="entry name" value="Armadillo"/>
</dbReference>
<proteinExistence type="predicted"/>
<protein>
    <recommendedName>
        <fullName evidence="9">Armadillo repeat-containing protein 8</fullName>
    </recommendedName>
</protein>
<dbReference type="GO" id="GO:0034657">
    <property type="term" value="C:GID complex"/>
    <property type="evidence" value="ECO:0007669"/>
    <property type="project" value="TreeGrafter"/>
</dbReference>
<evidence type="ECO:0000256" key="2">
    <source>
        <dbReference type="ARBA" id="ARBA00004496"/>
    </source>
</evidence>
<evidence type="ECO:0000256" key="4">
    <source>
        <dbReference type="ARBA" id="ARBA00022737"/>
    </source>
</evidence>
<reference evidence="7 8" key="1">
    <citation type="journal article" date="2018" name="Front. Microbiol.">
        <title>Prospects for Fungal Bioremediation of Acidic Radioactive Waste Sites: Characterization and Genome Sequence of Rhodotorula taiwanensis MD1149.</title>
        <authorList>
            <person name="Tkavc R."/>
            <person name="Matrosova V.Y."/>
            <person name="Grichenko O.E."/>
            <person name="Gostincar C."/>
            <person name="Volpe R.P."/>
            <person name="Klimenkova P."/>
            <person name="Gaidamakova E.K."/>
            <person name="Zhou C.E."/>
            <person name="Stewart B.J."/>
            <person name="Lyman M.G."/>
            <person name="Malfatti S.A."/>
            <person name="Rubinfeld B."/>
            <person name="Courtot M."/>
            <person name="Singh J."/>
            <person name="Dalgard C.L."/>
            <person name="Hamilton T."/>
            <person name="Frey K.G."/>
            <person name="Gunde-Cimerman N."/>
            <person name="Dugan L."/>
            <person name="Daly M.J."/>
        </authorList>
    </citation>
    <scope>NUCLEOTIDE SEQUENCE [LARGE SCALE GENOMIC DNA]</scope>
    <source>
        <strain evidence="7 8">MD1149</strain>
    </source>
</reference>
<dbReference type="PANTHER" id="PTHR15651">
    <property type="entry name" value="ARMADILLO REPEAT-CONTAINING PROTEIN 8"/>
    <property type="match status" value="1"/>
</dbReference>
<evidence type="ECO:0000256" key="3">
    <source>
        <dbReference type="ARBA" id="ARBA00022490"/>
    </source>
</evidence>
<dbReference type="OrthoDB" id="5559898at2759"/>
<dbReference type="Proteomes" id="UP000237144">
    <property type="component" value="Unassembled WGS sequence"/>
</dbReference>
<dbReference type="GO" id="GO:0005634">
    <property type="term" value="C:nucleus"/>
    <property type="evidence" value="ECO:0007669"/>
    <property type="project" value="UniProtKB-SubCell"/>
</dbReference>
<dbReference type="GO" id="GO:0005737">
    <property type="term" value="C:cytoplasm"/>
    <property type="evidence" value="ECO:0007669"/>
    <property type="project" value="UniProtKB-SubCell"/>
</dbReference>